<comment type="caution">
    <text evidence="1">The sequence shown here is derived from an EMBL/GenBank/DDBJ whole genome shotgun (WGS) entry which is preliminary data.</text>
</comment>
<dbReference type="Proteomes" id="UP000685013">
    <property type="component" value="Chromosome 4"/>
</dbReference>
<dbReference type="AlphaFoldDB" id="A0AAV6NLS8"/>
<protein>
    <submittedName>
        <fullName evidence="1">Uncharacterized protein</fullName>
    </submittedName>
</protein>
<accession>A0AAV6NLS8</accession>
<evidence type="ECO:0000313" key="1">
    <source>
        <dbReference type="EMBL" id="KAG6600064.1"/>
    </source>
</evidence>
<gene>
    <name evidence="1" type="ORF">SDJN03_05297</name>
</gene>
<dbReference type="EMBL" id="JAGKQH010000004">
    <property type="protein sequence ID" value="KAG6600064.1"/>
    <property type="molecule type" value="Genomic_DNA"/>
</dbReference>
<reference evidence="1 2" key="1">
    <citation type="journal article" date="2021" name="Hortic Res">
        <title>The domestication of Cucurbita argyrosperma as revealed by the genome of its wild relative.</title>
        <authorList>
            <person name="Barrera-Redondo J."/>
            <person name="Sanchez-de la Vega G."/>
            <person name="Aguirre-Liguori J.A."/>
            <person name="Castellanos-Morales G."/>
            <person name="Gutierrez-Guerrero Y.T."/>
            <person name="Aguirre-Dugua X."/>
            <person name="Aguirre-Planter E."/>
            <person name="Tenaillon M.I."/>
            <person name="Lira-Saade R."/>
            <person name="Eguiarte L.E."/>
        </authorList>
    </citation>
    <scope>NUCLEOTIDE SEQUENCE [LARGE SCALE GENOMIC DNA]</scope>
    <source>
        <strain evidence="1">JBR-2021</strain>
    </source>
</reference>
<proteinExistence type="predicted"/>
<feature type="non-terminal residue" evidence="1">
    <location>
        <position position="1"/>
    </location>
</feature>
<sequence length="69" mass="7924">MAFFNSTSTFCILLTTVDEHYRIYISEGKIFKHQDSYRHQCYAEELETPCEIGHCLLSLTTEGDSAKIS</sequence>
<name>A0AAV6NLS8_9ROSI</name>
<keyword evidence="2" id="KW-1185">Reference proteome</keyword>
<evidence type="ECO:0000313" key="2">
    <source>
        <dbReference type="Proteomes" id="UP000685013"/>
    </source>
</evidence>
<organism evidence="1 2">
    <name type="scientific">Cucurbita argyrosperma subsp. sororia</name>
    <dbReference type="NCBI Taxonomy" id="37648"/>
    <lineage>
        <taxon>Eukaryota</taxon>
        <taxon>Viridiplantae</taxon>
        <taxon>Streptophyta</taxon>
        <taxon>Embryophyta</taxon>
        <taxon>Tracheophyta</taxon>
        <taxon>Spermatophyta</taxon>
        <taxon>Magnoliopsida</taxon>
        <taxon>eudicotyledons</taxon>
        <taxon>Gunneridae</taxon>
        <taxon>Pentapetalae</taxon>
        <taxon>rosids</taxon>
        <taxon>fabids</taxon>
        <taxon>Cucurbitales</taxon>
        <taxon>Cucurbitaceae</taxon>
        <taxon>Cucurbiteae</taxon>
        <taxon>Cucurbita</taxon>
    </lineage>
</organism>